<dbReference type="Pfam" id="PF00857">
    <property type="entry name" value="Isochorismatase"/>
    <property type="match status" value="1"/>
</dbReference>
<sequence length="201" mass="22239">MATKKAAGSLQGGSPEKASVALLLIDVINDLDFPNGPKLLHHALPAARRIAALKKRIRKSGVPVIYVNDNFGRWQSDFRGQVRHCLQDGAPGAAMVRLLLPEPEDYFVLKPKHSGFFSTSLEILLKHLGVKTLVLTGFAADICVLYTANDAYMRDYSLIVPHDCVASETRDASRVALQQMKHHLHADIRHSSRLRLRRASA</sequence>
<evidence type="ECO:0000313" key="4">
    <source>
        <dbReference type="Proteomes" id="UP000253426"/>
    </source>
</evidence>
<dbReference type="Proteomes" id="UP000253426">
    <property type="component" value="Unassembled WGS sequence"/>
</dbReference>
<dbReference type="InterPro" id="IPR036380">
    <property type="entry name" value="Isochorismatase-like_sf"/>
</dbReference>
<gene>
    <name evidence="3" type="ORF">DES53_101580</name>
</gene>
<feature type="domain" description="Isochorismatase-like" evidence="2">
    <location>
        <begin position="21"/>
        <end position="183"/>
    </location>
</feature>
<keyword evidence="4" id="KW-1185">Reference proteome</keyword>
<dbReference type="CDD" id="cd00431">
    <property type="entry name" value="cysteine_hydrolases"/>
    <property type="match status" value="1"/>
</dbReference>
<reference evidence="3 4" key="1">
    <citation type="submission" date="2018-06" db="EMBL/GenBank/DDBJ databases">
        <title>Genomic Encyclopedia of Type Strains, Phase IV (KMG-IV): sequencing the most valuable type-strain genomes for metagenomic binning, comparative biology and taxonomic classification.</title>
        <authorList>
            <person name="Goeker M."/>
        </authorList>
    </citation>
    <scope>NUCLEOTIDE SEQUENCE [LARGE SCALE GENOMIC DNA]</scope>
    <source>
        <strain evidence="3 4">DSM 25532</strain>
    </source>
</reference>
<dbReference type="InterPro" id="IPR000868">
    <property type="entry name" value="Isochorismatase-like_dom"/>
</dbReference>
<dbReference type="PANTHER" id="PTHR43540">
    <property type="entry name" value="PEROXYUREIDOACRYLATE/UREIDOACRYLATE AMIDOHYDROLASE-RELATED"/>
    <property type="match status" value="1"/>
</dbReference>
<organism evidence="3 4">
    <name type="scientific">Roseimicrobium gellanilyticum</name>
    <dbReference type="NCBI Taxonomy" id="748857"/>
    <lineage>
        <taxon>Bacteria</taxon>
        <taxon>Pseudomonadati</taxon>
        <taxon>Verrucomicrobiota</taxon>
        <taxon>Verrucomicrobiia</taxon>
        <taxon>Verrucomicrobiales</taxon>
        <taxon>Verrucomicrobiaceae</taxon>
        <taxon>Roseimicrobium</taxon>
    </lineage>
</organism>
<evidence type="ECO:0000256" key="1">
    <source>
        <dbReference type="ARBA" id="ARBA00022801"/>
    </source>
</evidence>
<dbReference type="GO" id="GO:0016787">
    <property type="term" value="F:hydrolase activity"/>
    <property type="evidence" value="ECO:0007669"/>
    <property type="project" value="UniProtKB-KW"/>
</dbReference>
<accession>A0A366HU17</accession>
<evidence type="ECO:0000313" key="3">
    <source>
        <dbReference type="EMBL" id="RBP47781.1"/>
    </source>
</evidence>
<evidence type="ECO:0000259" key="2">
    <source>
        <dbReference type="Pfam" id="PF00857"/>
    </source>
</evidence>
<comment type="caution">
    <text evidence="3">The sequence shown here is derived from an EMBL/GenBank/DDBJ whole genome shotgun (WGS) entry which is preliminary data.</text>
</comment>
<dbReference type="AlphaFoldDB" id="A0A366HU17"/>
<keyword evidence="1" id="KW-0378">Hydrolase</keyword>
<proteinExistence type="predicted"/>
<dbReference type="EMBL" id="QNRR01000001">
    <property type="protein sequence ID" value="RBP47781.1"/>
    <property type="molecule type" value="Genomic_DNA"/>
</dbReference>
<dbReference type="PANTHER" id="PTHR43540:SF6">
    <property type="entry name" value="ISOCHORISMATASE-LIKE DOMAIN-CONTAINING PROTEIN"/>
    <property type="match status" value="1"/>
</dbReference>
<dbReference type="RefSeq" id="WP_113956689.1">
    <property type="nucleotide sequence ID" value="NZ_QNRR01000001.1"/>
</dbReference>
<protein>
    <submittedName>
        <fullName evidence="3">Nicotinamidase-related amidase</fullName>
    </submittedName>
</protein>
<name>A0A366HU17_9BACT</name>
<dbReference type="InterPro" id="IPR050272">
    <property type="entry name" value="Isochorismatase-like_hydrls"/>
</dbReference>
<dbReference type="SUPFAM" id="SSF52499">
    <property type="entry name" value="Isochorismatase-like hydrolases"/>
    <property type="match status" value="1"/>
</dbReference>
<dbReference type="Gene3D" id="3.40.50.850">
    <property type="entry name" value="Isochorismatase-like"/>
    <property type="match status" value="1"/>
</dbReference>
<dbReference type="OrthoDB" id="4305745at2"/>